<gene>
    <name evidence="2" type="ORF">F9K24_16880</name>
</gene>
<dbReference type="Proteomes" id="UP000460298">
    <property type="component" value="Unassembled WGS sequence"/>
</dbReference>
<feature type="signal peptide" evidence="1">
    <location>
        <begin position="1"/>
        <end position="20"/>
    </location>
</feature>
<dbReference type="EMBL" id="WBUI01000021">
    <property type="protein sequence ID" value="KAB2930338.1"/>
    <property type="molecule type" value="Genomic_DNA"/>
</dbReference>
<evidence type="ECO:0000256" key="1">
    <source>
        <dbReference type="SAM" id="SignalP"/>
    </source>
</evidence>
<sequence>MATLVFIPAFWLPATLAAQAEAYVNTGMRNVRIEPASASAFSGLSANERSVVAFAMISRNEGNLSRRSVVLDALNALPDKDAWREAAALYFDGNAASRAARLAALAARQGASSPAAQLLLLEKPGAPPAADSLSGFGPALESAYAARRMLDESPKTAADIQRILILLELALSDAGDIPFADRLLVDLPDRLDAAGLSLEAAIMARAIQRQRPMKELEKKVPAYLLRAGDFHGALKTSESLDPMIYRNTRRAIQAMDWMILASDYRKALEIHSKYLAEARPIGDDAFSGFELSRSLLRTRSAVLLYLLGDSKEALISLDAQTKSKKFDIDVGYARLLQAQLLFEENMDLSRQIAEDLTYRAQESSLYLLEYHATVLEGLALQRQGKDYMAWINFVKARGIAASHLKNPPTGALALGQMLAGLKLTPGGSFKAYMAEILAAEDATAEHEAMQLLRFGMPARHRPLLWKKALLENLSARRLKNDVVEALQAFLERPSVHGASANPGGLTGLADVRLWNLQPSGISPQSFPLQKNTALREKSKAQMLASLTEGAVFLIYSKKEALFVHLSGEPVVMKSGFIPLACLAGEQGGTCPEAMKPLLDALATSKTVYFQAGNLPAFSILSSPHKLDWRVVHAPDMIAVNALAEGGAYRLCSSADLSERKAKTILGIREWKGSVLLLGAFQRRSATSPVYLSQIRCASEPRLWDLDRFVSIPAQSRWISPMTSVGEAELARLLTRSGAVWIQYDEKEADDDLLEELIDGERPDGRYRVIKASFAE</sequence>
<accession>A0A833GYY4</accession>
<evidence type="ECO:0008006" key="4">
    <source>
        <dbReference type="Google" id="ProtNLM"/>
    </source>
</evidence>
<organism evidence="2 3">
    <name type="scientific">Leptonema illini</name>
    <dbReference type="NCBI Taxonomy" id="183"/>
    <lineage>
        <taxon>Bacteria</taxon>
        <taxon>Pseudomonadati</taxon>
        <taxon>Spirochaetota</taxon>
        <taxon>Spirochaetia</taxon>
        <taxon>Leptospirales</taxon>
        <taxon>Leptospiraceae</taxon>
        <taxon>Leptonema</taxon>
    </lineage>
</organism>
<comment type="caution">
    <text evidence="2">The sequence shown here is derived from an EMBL/GenBank/DDBJ whole genome shotgun (WGS) entry which is preliminary data.</text>
</comment>
<keyword evidence="1" id="KW-0732">Signal</keyword>
<protein>
    <recommendedName>
        <fullName evidence="4">CHAT domain-containing protein</fullName>
    </recommendedName>
</protein>
<evidence type="ECO:0000313" key="2">
    <source>
        <dbReference type="EMBL" id="KAB2930338.1"/>
    </source>
</evidence>
<name>A0A833GYY4_9LEPT</name>
<dbReference type="AlphaFoldDB" id="A0A833GYY4"/>
<feature type="chain" id="PRO_5032343935" description="CHAT domain-containing protein" evidence="1">
    <location>
        <begin position="21"/>
        <end position="775"/>
    </location>
</feature>
<proteinExistence type="predicted"/>
<evidence type="ECO:0000313" key="3">
    <source>
        <dbReference type="Proteomes" id="UP000460298"/>
    </source>
</evidence>
<reference evidence="2 3" key="1">
    <citation type="submission" date="2019-10" db="EMBL/GenBank/DDBJ databases">
        <title>Extracellular Electron Transfer in a Candidatus Methanoperedens spp. Enrichment Culture.</title>
        <authorList>
            <person name="Berger S."/>
            <person name="Rangel Shaw D."/>
            <person name="Berben T."/>
            <person name="In 'T Zandt M."/>
            <person name="Frank J."/>
            <person name="Reimann J."/>
            <person name="Jetten M.S.M."/>
            <person name="Welte C.U."/>
        </authorList>
    </citation>
    <scope>NUCLEOTIDE SEQUENCE [LARGE SCALE GENOMIC DNA]</scope>
    <source>
        <strain evidence="2">SB12</strain>
    </source>
</reference>